<dbReference type="GO" id="GO:0006081">
    <property type="term" value="P:aldehyde metabolic process"/>
    <property type="evidence" value="ECO:0007669"/>
    <property type="project" value="InterPro"/>
</dbReference>
<dbReference type="Gene3D" id="3.40.605.10">
    <property type="entry name" value="Aldehyde Dehydrogenase, Chain A, domain 1"/>
    <property type="match status" value="1"/>
</dbReference>
<evidence type="ECO:0000256" key="2">
    <source>
        <dbReference type="ARBA" id="ARBA00023002"/>
    </source>
</evidence>
<dbReference type="InterPro" id="IPR016162">
    <property type="entry name" value="Ald_DH_N"/>
</dbReference>
<dbReference type="PROSITE" id="PS00070">
    <property type="entry name" value="ALDEHYDE_DEHYDR_CYS"/>
    <property type="match status" value="1"/>
</dbReference>
<dbReference type="Gene3D" id="3.40.309.10">
    <property type="entry name" value="Aldehyde Dehydrogenase, Chain A, domain 2"/>
    <property type="match status" value="1"/>
</dbReference>
<dbReference type="InterPro" id="IPR012394">
    <property type="entry name" value="Aldehyde_DH_NAD(P)"/>
</dbReference>
<comment type="similarity">
    <text evidence="1">Belongs to the aldehyde dehydrogenase family.</text>
</comment>
<dbReference type="InterPro" id="IPR016163">
    <property type="entry name" value="Ald_DH_C"/>
</dbReference>
<evidence type="ECO:0000256" key="1">
    <source>
        <dbReference type="ARBA" id="ARBA00009986"/>
    </source>
</evidence>
<dbReference type="GO" id="GO:0005737">
    <property type="term" value="C:cytoplasm"/>
    <property type="evidence" value="ECO:0007669"/>
    <property type="project" value="TreeGrafter"/>
</dbReference>
<proteinExistence type="inferred from homology"/>
<dbReference type="PANTHER" id="PTHR43570:SF16">
    <property type="entry name" value="ALDEHYDE DEHYDROGENASE TYPE III, ISOFORM Q"/>
    <property type="match status" value="1"/>
</dbReference>
<dbReference type="PANTHER" id="PTHR43570">
    <property type="entry name" value="ALDEHYDE DEHYDROGENASE"/>
    <property type="match status" value="1"/>
</dbReference>
<comment type="caution">
    <text evidence="4">The sequence shown here is derived from an EMBL/GenBank/DDBJ whole genome shotgun (WGS) entry which is preliminary data.</text>
</comment>
<protein>
    <submittedName>
        <fullName evidence="4">Fatty aldehyde dehydrogenase isoform X1</fullName>
    </submittedName>
</protein>
<dbReference type="InterPro" id="IPR016160">
    <property type="entry name" value="Ald_DH_CS_CYS"/>
</dbReference>
<dbReference type="OrthoDB" id="440325at2759"/>
<feature type="non-terminal residue" evidence="4">
    <location>
        <position position="1"/>
    </location>
</feature>
<dbReference type="SUPFAM" id="SSF53720">
    <property type="entry name" value="ALDH-like"/>
    <property type="match status" value="1"/>
</dbReference>
<dbReference type="GO" id="GO:0004029">
    <property type="term" value="F:aldehyde dehydrogenase (NAD+) activity"/>
    <property type="evidence" value="ECO:0007669"/>
    <property type="project" value="TreeGrafter"/>
</dbReference>
<dbReference type="FunFam" id="3.40.309.10:FF:000003">
    <property type="entry name" value="Aldehyde dehydrogenase"/>
    <property type="match status" value="1"/>
</dbReference>
<organism evidence="4 5">
    <name type="scientific">Paramuricea clavata</name>
    <name type="common">Red gorgonian</name>
    <name type="synonym">Violescent sea-whip</name>
    <dbReference type="NCBI Taxonomy" id="317549"/>
    <lineage>
        <taxon>Eukaryota</taxon>
        <taxon>Metazoa</taxon>
        <taxon>Cnidaria</taxon>
        <taxon>Anthozoa</taxon>
        <taxon>Octocorallia</taxon>
        <taxon>Malacalcyonacea</taxon>
        <taxon>Plexauridae</taxon>
        <taxon>Paramuricea</taxon>
    </lineage>
</organism>
<reference evidence="4" key="1">
    <citation type="submission" date="2020-04" db="EMBL/GenBank/DDBJ databases">
        <authorList>
            <person name="Alioto T."/>
            <person name="Alioto T."/>
            <person name="Gomez Garrido J."/>
        </authorList>
    </citation>
    <scope>NUCLEOTIDE SEQUENCE</scope>
    <source>
        <strain evidence="4">A484AB</strain>
    </source>
</reference>
<dbReference type="InterPro" id="IPR015590">
    <property type="entry name" value="Aldehyde_DH_dom"/>
</dbReference>
<evidence type="ECO:0000313" key="4">
    <source>
        <dbReference type="EMBL" id="CAB4002973.1"/>
    </source>
</evidence>
<dbReference type="AlphaFoldDB" id="A0A6S7HI56"/>
<sequence>PCYISEDSDLKLASRRVAWGKYSNAGQTCIAPDYILCHPSVQDKFIRGLRETIKEFFGEEPKESADFGRIVNSRHVDRLKKLMSSGHTVIGGKIDEEEKYIAPTVLVDVTPSDPVMQEEIFGPLLPIINVESTEEAIDFINCREKPLALYVFANDHKTVDKFVEETSSGAVCANDTMIYVSADHVPFGGVGHSGTGAYHGKTGFEEFSHKKPVYATKQMMESVNTLRYPPYNDTNVSRVVWLIGKSLKRSPSDILFIPCLLLGFLCSFVMKIIGLPRYFLS</sequence>
<name>A0A6S7HI56_PARCT</name>
<gene>
    <name evidence="4" type="ORF">PACLA_8A029271</name>
</gene>
<dbReference type="Proteomes" id="UP001152795">
    <property type="component" value="Unassembled WGS sequence"/>
</dbReference>
<evidence type="ECO:0000313" key="5">
    <source>
        <dbReference type="Proteomes" id="UP001152795"/>
    </source>
</evidence>
<accession>A0A6S7HI56</accession>
<dbReference type="InterPro" id="IPR016161">
    <property type="entry name" value="Ald_DH/histidinol_DH"/>
</dbReference>
<dbReference type="EMBL" id="CACRXK020004501">
    <property type="protein sequence ID" value="CAB4002973.1"/>
    <property type="molecule type" value="Genomic_DNA"/>
</dbReference>
<keyword evidence="2" id="KW-0560">Oxidoreductase</keyword>
<keyword evidence="5" id="KW-1185">Reference proteome</keyword>
<feature type="domain" description="Aldehyde dehydrogenase" evidence="3">
    <location>
        <begin position="2"/>
        <end position="211"/>
    </location>
</feature>
<evidence type="ECO:0000259" key="3">
    <source>
        <dbReference type="Pfam" id="PF00171"/>
    </source>
</evidence>
<dbReference type="Pfam" id="PF00171">
    <property type="entry name" value="Aldedh"/>
    <property type="match status" value="1"/>
</dbReference>